<organism evidence="2 3">
    <name type="scientific">Conidiobolus coronatus (strain ATCC 28846 / CBS 209.66 / NRRL 28638)</name>
    <name type="common">Delacroixia coronata</name>
    <dbReference type="NCBI Taxonomy" id="796925"/>
    <lineage>
        <taxon>Eukaryota</taxon>
        <taxon>Fungi</taxon>
        <taxon>Fungi incertae sedis</taxon>
        <taxon>Zoopagomycota</taxon>
        <taxon>Entomophthoromycotina</taxon>
        <taxon>Entomophthoromycetes</taxon>
        <taxon>Entomophthorales</taxon>
        <taxon>Ancylistaceae</taxon>
        <taxon>Conidiobolus</taxon>
    </lineage>
</organism>
<gene>
    <name evidence="2" type="ORF">CONCODRAFT_76856</name>
</gene>
<reference evidence="2 3" key="1">
    <citation type="journal article" date="2015" name="Genome Biol. Evol.">
        <title>Phylogenomic analyses indicate that early fungi evolved digesting cell walls of algal ancestors of land plants.</title>
        <authorList>
            <person name="Chang Y."/>
            <person name="Wang S."/>
            <person name="Sekimoto S."/>
            <person name="Aerts A.L."/>
            <person name="Choi C."/>
            <person name="Clum A."/>
            <person name="LaButti K.M."/>
            <person name="Lindquist E.A."/>
            <person name="Yee Ngan C."/>
            <person name="Ohm R.A."/>
            <person name="Salamov A.A."/>
            <person name="Grigoriev I.V."/>
            <person name="Spatafora J.W."/>
            <person name="Berbee M.L."/>
        </authorList>
    </citation>
    <scope>NUCLEOTIDE SEQUENCE [LARGE SCALE GENOMIC DNA]</scope>
    <source>
        <strain evidence="2 3">NRRL 28638</strain>
    </source>
</reference>
<evidence type="ECO:0000313" key="3">
    <source>
        <dbReference type="Proteomes" id="UP000070444"/>
    </source>
</evidence>
<evidence type="ECO:0000313" key="2">
    <source>
        <dbReference type="EMBL" id="KXN74470.1"/>
    </source>
</evidence>
<dbReference type="Proteomes" id="UP000070444">
    <property type="component" value="Unassembled WGS sequence"/>
</dbReference>
<proteinExistence type="predicted"/>
<keyword evidence="1" id="KW-1133">Transmembrane helix</keyword>
<keyword evidence="3" id="KW-1185">Reference proteome</keyword>
<accession>A0A137PHL3</accession>
<sequence length="85" mass="10302">MLELDYFCELFKFDRNIKYEIILWVEPLGSLLLSAFWFTLCFSQWSYCLLNFSKLIALSSTVDRSFILLVNLNSASWWLHYWIKF</sequence>
<keyword evidence="1" id="KW-0812">Transmembrane</keyword>
<keyword evidence="1" id="KW-0472">Membrane</keyword>
<dbReference type="AlphaFoldDB" id="A0A137PHL3"/>
<protein>
    <submittedName>
        <fullName evidence="2">Uncharacterized protein</fullName>
    </submittedName>
</protein>
<dbReference type="EMBL" id="KQ964423">
    <property type="protein sequence ID" value="KXN74470.1"/>
    <property type="molecule type" value="Genomic_DNA"/>
</dbReference>
<feature type="transmembrane region" description="Helical" evidence="1">
    <location>
        <begin position="21"/>
        <end position="45"/>
    </location>
</feature>
<name>A0A137PHL3_CONC2</name>
<evidence type="ECO:0000256" key="1">
    <source>
        <dbReference type="SAM" id="Phobius"/>
    </source>
</evidence>